<evidence type="ECO:0000313" key="1">
    <source>
        <dbReference type="EMBL" id="MBB4938853.1"/>
    </source>
</evidence>
<accession>A0A7W7RV69</accession>
<dbReference type="EMBL" id="JACHJU010000001">
    <property type="protein sequence ID" value="MBB4938853.1"/>
    <property type="molecule type" value="Genomic_DNA"/>
</dbReference>
<evidence type="ECO:0008006" key="3">
    <source>
        <dbReference type="Google" id="ProtNLM"/>
    </source>
</evidence>
<name>A0A7W7RV69_9ACTN</name>
<gene>
    <name evidence="1" type="ORF">FHR32_003158</name>
</gene>
<dbReference type="Pfam" id="PF11066">
    <property type="entry name" value="DUF2867"/>
    <property type="match status" value="1"/>
</dbReference>
<protein>
    <recommendedName>
        <fullName evidence="3">DUF2867 domain-containing protein</fullName>
    </recommendedName>
</protein>
<dbReference type="InterPro" id="IPR021295">
    <property type="entry name" value="DUF2867"/>
</dbReference>
<dbReference type="Proteomes" id="UP000534286">
    <property type="component" value="Unassembled WGS sequence"/>
</dbReference>
<evidence type="ECO:0000313" key="2">
    <source>
        <dbReference type="Proteomes" id="UP000534286"/>
    </source>
</evidence>
<reference evidence="1 2" key="1">
    <citation type="submission" date="2020-08" db="EMBL/GenBank/DDBJ databases">
        <title>Sequencing the genomes of 1000 actinobacteria strains.</title>
        <authorList>
            <person name="Klenk H.-P."/>
        </authorList>
    </citation>
    <scope>NUCLEOTIDE SEQUENCE [LARGE SCALE GENOMIC DNA]</scope>
    <source>
        <strain evidence="1 2">DSM 43023</strain>
    </source>
</reference>
<comment type="caution">
    <text evidence="1">The sequence shown here is derived from an EMBL/GenBank/DDBJ whole genome shotgun (WGS) entry which is preliminary data.</text>
</comment>
<dbReference type="RefSeq" id="WP_184754968.1">
    <property type="nucleotide sequence ID" value="NZ_BAABEK010000061.1"/>
</dbReference>
<keyword evidence="2" id="KW-1185">Reference proteome</keyword>
<proteinExistence type="predicted"/>
<dbReference type="AlphaFoldDB" id="A0A7W7RV69"/>
<organism evidence="1 2">
    <name type="scientific">Streptosporangium album</name>
    <dbReference type="NCBI Taxonomy" id="47479"/>
    <lineage>
        <taxon>Bacteria</taxon>
        <taxon>Bacillati</taxon>
        <taxon>Actinomycetota</taxon>
        <taxon>Actinomycetes</taxon>
        <taxon>Streptosporangiales</taxon>
        <taxon>Streptosporangiaceae</taxon>
        <taxon>Streptosporangium</taxon>
    </lineage>
</organism>
<sequence>MSELIDLPALRPVLDGADHVDVHTVEGEVRLRKFVAGSTGWAPGWVRALYQVRRIFARLLRLAHADVKPGSHLRPEEIPFTPGRRIGFFTVVDGEDDRFLLLEASDSHLASFLAIVAEKAGGGRNRFRMVTVVKHRHWTGPLYFAAIRPFHYLVIRGMARAGTSGAHPSGLRGPAR</sequence>